<evidence type="ECO:0000259" key="1">
    <source>
        <dbReference type="Pfam" id="PF02915"/>
    </source>
</evidence>
<protein>
    <recommendedName>
        <fullName evidence="1">Rubrerythrin diiron-binding domain-containing protein</fullName>
    </recommendedName>
</protein>
<dbReference type="SUPFAM" id="SSF47240">
    <property type="entry name" value="Ferritin-like"/>
    <property type="match status" value="1"/>
</dbReference>
<comment type="caution">
    <text evidence="2">The sequence shown here is derived from an EMBL/GenBank/DDBJ whole genome shotgun (WGS) entry which is preliminary data.</text>
</comment>
<dbReference type="Proteomes" id="UP000317691">
    <property type="component" value="Unassembled WGS sequence"/>
</dbReference>
<evidence type="ECO:0000313" key="3">
    <source>
        <dbReference type="Proteomes" id="UP000317691"/>
    </source>
</evidence>
<reference evidence="2 3" key="1">
    <citation type="journal article" date="2019" name="Nat. Microbiol.">
        <title>Mediterranean grassland soil C-N compound turnover is dependent on rainfall and depth, and is mediated by genomically divergent microorganisms.</title>
        <authorList>
            <person name="Diamond S."/>
            <person name="Andeer P.F."/>
            <person name="Li Z."/>
            <person name="Crits-Christoph A."/>
            <person name="Burstein D."/>
            <person name="Anantharaman K."/>
            <person name="Lane K.R."/>
            <person name="Thomas B.C."/>
            <person name="Pan C."/>
            <person name="Northen T.R."/>
            <person name="Banfield J.F."/>
        </authorList>
    </citation>
    <scope>NUCLEOTIDE SEQUENCE [LARGE SCALE GENOMIC DNA]</scope>
    <source>
        <strain evidence="2">WS_9</strain>
    </source>
</reference>
<dbReference type="EMBL" id="VBOZ01000010">
    <property type="protein sequence ID" value="TMQ65972.1"/>
    <property type="molecule type" value="Genomic_DNA"/>
</dbReference>
<dbReference type="Pfam" id="PF02915">
    <property type="entry name" value="Rubrerythrin"/>
    <property type="match status" value="1"/>
</dbReference>
<organism evidence="2 3">
    <name type="scientific">Eiseniibacteriota bacterium</name>
    <dbReference type="NCBI Taxonomy" id="2212470"/>
    <lineage>
        <taxon>Bacteria</taxon>
        <taxon>Candidatus Eiseniibacteriota</taxon>
    </lineage>
</organism>
<evidence type="ECO:0000313" key="2">
    <source>
        <dbReference type="EMBL" id="TMQ65972.1"/>
    </source>
</evidence>
<dbReference type="PANTHER" id="PTHR33531:SF10">
    <property type="entry name" value="BLR7895 PROTEIN"/>
    <property type="match status" value="1"/>
</dbReference>
<dbReference type="Gene3D" id="1.20.1260.10">
    <property type="match status" value="1"/>
</dbReference>
<dbReference type="CDD" id="cd01045">
    <property type="entry name" value="Ferritin_like_AB"/>
    <property type="match status" value="1"/>
</dbReference>
<gene>
    <name evidence="2" type="ORF">E6K79_03660</name>
</gene>
<dbReference type="GO" id="GO:0046872">
    <property type="term" value="F:metal ion binding"/>
    <property type="evidence" value="ECO:0007669"/>
    <property type="project" value="InterPro"/>
</dbReference>
<proteinExistence type="predicted"/>
<dbReference type="InterPro" id="IPR009078">
    <property type="entry name" value="Ferritin-like_SF"/>
</dbReference>
<accession>A0A538TQS1</accession>
<dbReference type="GO" id="GO:0016491">
    <property type="term" value="F:oxidoreductase activity"/>
    <property type="evidence" value="ECO:0007669"/>
    <property type="project" value="InterPro"/>
</dbReference>
<dbReference type="InterPro" id="IPR012347">
    <property type="entry name" value="Ferritin-like"/>
</dbReference>
<dbReference type="PANTHER" id="PTHR33531">
    <property type="entry name" value="RUBRERYTHRIN SUBFAMILY"/>
    <property type="match status" value="1"/>
</dbReference>
<dbReference type="AlphaFoldDB" id="A0A538TQS1"/>
<name>A0A538TQS1_UNCEI</name>
<dbReference type="InterPro" id="IPR003251">
    <property type="entry name" value="Rr_diiron-bd_dom"/>
</dbReference>
<feature type="domain" description="Rubrerythrin diiron-binding" evidence="1">
    <location>
        <begin position="12"/>
        <end position="141"/>
    </location>
</feature>
<sequence>MTMAPAQSKVLEIIEDAIYDEQSAHDYYLKMVEVIDEPSGREQFRHLAQEEVRHREILEERWRALTGKRFRFEVSKLPHEHAPVPTSNANAVEVLGIAMEQELEAVAKYKELAGSAPDEEAKSAYLELARDEHQHYEWFRAQRQAIQSGIHWFIETLPGTLER</sequence>